<dbReference type="Proteomes" id="UP000177876">
    <property type="component" value="Unassembled WGS sequence"/>
</dbReference>
<dbReference type="STRING" id="1797197.A2Y75_01615"/>
<sequence>MLARRRAREHLLDFTTYTHRGWTRGDHQQKICSALERVERGDCTRLMIFAPPRHSKSEFASVRFPAWCIGRHPDWQIISTSYGDLLAGGFGGEVLNTVRSHEFRRLFPCTTLRRDTQSKSEWRTDQGGVFHAAGTGGSTTGKGAHLFGIDDPIKTREEADSITHRDKLWRWYWGVARTRLMPGGRIVLMMTRWHEDDLAGRLLKSVAEPWEVLELKALTKTDDGEQALWTEWYPETELKRLREQLVEAGRSREWTAQYQQEPVAESGSYFLREWFGERWEVAKIAVA</sequence>
<comment type="caution">
    <text evidence="1">The sequence shown here is derived from an EMBL/GenBank/DDBJ whole genome shotgun (WGS) entry which is preliminary data.</text>
</comment>
<proteinExistence type="predicted"/>
<protein>
    <submittedName>
        <fullName evidence="1">Uncharacterized protein</fullName>
    </submittedName>
</protein>
<dbReference type="EMBL" id="MELK01000023">
    <property type="protein sequence ID" value="OFW58434.1"/>
    <property type="molecule type" value="Genomic_DNA"/>
</dbReference>
<name>A0A1F2WNL0_9ACTN</name>
<reference evidence="1 2" key="1">
    <citation type="journal article" date="2016" name="Nat. Commun.">
        <title>Thousands of microbial genomes shed light on interconnected biogeochemical processes in an aquifer system.</title>
        <authorList>
            <person name="Anantharaman K."/>
            <person name="Brown C.T."/>
            <person name="Hug L.A."/>
            <person name="Sharon I."/>
            <person name="Castelle C.J."/>
            <person name="Probst A.J."/>
            <person name="Thomas B.C."/>
            <person name="Singh A."/>
            <person name="Wilkins M.J."/>
            <person name="Karaoz U."/>
            <person name="Brodie E.L."/>
            <person name="Williams K.H."/>
            <person name="Hubbard S.S."/>
            <person name="Banfield J.F."/>
        </authorList>
    </citation>
    <scope>NUCLEOTIDE SEQUENCE [LARGE SCALE GENOMIC DNA]</scope>
</reference>
<organism evidence="1 2">
    <name type="scientific">Candidatus Solincola sediminis</name>
    <dbReference type="NCBI Taxonomy" id="1797199"/>
    <lineage>
        <taxon>Bacteria</taxon>
        <taxon>Bacillati</taxon>
        <taxon>Actinomycetota</taxon>
        <taxon>Candidatus Geothermincolia</taxon>
        <taxon>Candidatus Geothermincolales</taxon>
        <taxon>Candidatus Geothermincolaceae</taxon>
        <taxon>Candidatus Solincola</taxon>
    </lineage>
</organism>
<evidence type="ECO:0000313" key="1">
    <source>
        <dbReference type="EMBL" id="OFW58434.1"/>
    </source>
</evidence>
<gene>
    <name evidence="1" type="ORF">A2Y75_01615</name>
</gene>
<dbReference type="AlphaFoldDB" id="A0A1F2WNL0"/>
<dbReference type="Pfam" id="PF03237">
    <property type="entry name" value="Terminase_6N"/>
    <property type="match status" value="1"/>
</dbReference>
<evidence type="ECO:0000313" key="2">
    <source>
        <dbReference type="Proteomes" id="UP000177876"/>
    </source>
</evidence>
<accession>A0A1F2WNL0</accession>